<dbReference type="PANTHER" id="PTHR33069">
    <property type="entry name" value="CHROMOSOME 7, WHOLE GENOME SHOTGUN SEQUENCE-RELATED"/>
    <property type="match status" value="1"/>
</dbReference>
<sequence>MSPEILGRFLDARLRTEGELGGIHMVKGSMGGMNQPGGERHVRKEGAGVFFKEESSWASRFLTCLPRGNPLRKSGSHWVNRRAYSSASKCFTFSPECSFGSRQPVREAEEAFARLGLVMHSTNPSVLNRYTLALVIEVFGRLESRCDLEWPHCHEATSASTTEEALGIESKEVLYDRLHRCLSPILRQHITTFLSLLDAEGLQKEPESRLKLLSELAPEIDLSMTEVISAVTVICPVTLSATQAPTDADRDLRVKATPFKADDYGLKQIKVHRLVEIRKRIDEQIDTIAHVFYQAHEHIRRLGLSTSRWMSCCGEELDIEEATDAAFYTIDLSIEYLKGSDLDIAEDCWHSSLHILDRLLENAIGLVVPSQVDVNPFLDPGRKLNHEPVINLARSATPIIKLSRLFFNKLSSKGMNRPRSFMGVLYTEMDSNQLKDFCDAAHLVSHLIINIFCSLTQADMNFDDEASRTGTLIEKTELVASHFDDLSLLVVRYLIPLVQKTDALPDQNYYNHWFDRWNTQFKLAIHKFSKAVENI</sequence>
<keyword evidence="2" id="KW-1185">Reference proteome</keyword>
<organism evidence="1 2">
    <name type="scientific">Puccinia striiformis f. sp. tritici PST-78</name>
    <dbReference type="NCBI Taxonomy" id="1165861"/>
    <lineage>
        <taxon>Eukaryota</taxon>
        <taxon>Fungi</taxon>
        <taxon>Dikarya</taxon>
        <taxon>Basidiomycota</taxon>
        <taxon>Pucciniomycotina</taxon>
        <taxon>Pucciniomycetes</taxon>
        <taxon>Pucciniales</taxon>
        <taxon>Pucciniaceae</taxon>
        <taxon>Puccinia</taxon>
    </lineage>
</organism>
<evidence type="ECO:0000313" key="2">
    <source>
        <dbReference type="Proteomes" id="UP000054564"/>
    </source>
</evidence>
<protein>
    <submittedName>
        <fullName evidence="1">Uncharacterized protein</fullName>
    </submittedName>
</protein>
<dbReference type="OrthoDB" id="10285433at2759"/>
<proteinExistence type="predicted"/>
<reference evidence="2" key="1">
    <citation type="submission" date="2014-03" db="EMBL/GenBank/DDBJ databases">
        <title>The Genome Sequence of Puccinia striiformis f. sp. tritici PST-78.</title>
        <authorList>
            <consortium name="The Broad Institute Genome Sequencing Platform"/>
            <person name="Cuomo C."/>
            <person name="Hulbert S."/>
            <person name="Chen X."/>
            <person name="Walker B."/>
            <person name="Young S.K."/>
            <person name="Zeng Q."/>
            <person name="Gargeya S."/>
            <person name="Fitzgerald M."/>
            <person name="Haas B."/>
            <person name="Abouelleil A."/>
            <person name="Alvarado L."/>
            <person name="Arachchi H.M."/>
            <person name="Berlin A.M."/>
            <person name="Chapman S.B."/>
            <person name="Goldberg J."/>
            <person name="Griggs A."/>
            <person name="Gujja S."/>
            <person name="Hansen M."/>
            <person name="Howarth C."/>
            <person name="Imamovic A."/>
            <person name="Larimer J."/>
            <person name="McCowan C."/>
            <person name="Montmayeur A."/>
            <person name="Murphy C."/>
            <person name="Neiman D."/>
            <person name="Pearson M."/>
            <person name="Priest M."/>
            <person name="Roberts A."/>
            <person name="Saif S."/>
            <person name="Shea T."/>
            <person name="Sisk P."/>
            <person name="Sykes S."/>
            <person name="Wortman J."/>
            <person name="Nusbaum C."/>
            <person name="Birren B."/>
        </authorList>
    </citation>
    <scope>NUCLEOTIDE SEQUENCE [LARGE SCALE GENOMIC DNA]</scope>
    <source>
        <strain evidence="2">race PST-78</strain>
    </source>
</reference>
<dbReference type="PANTHER" id="PTHR33069:SF3">
    <property type="entry name" value="DYNEIN HEAVY CHAIN TAIL DOMAIN-CONTAINING PROTEIN"/>
    <property type="match status" value="1"/>
</dbReference>
<dbReference type="AlphaFoldDB" id="A0A0L0W5L6"/>
<dbReference type="Proteomes" id="UP000054564">
    <property type="component" value="Unassembled WGS sequence"/>
</dbReference>
<name>A0A0L0W5L6_9BASI</name>
<evidence type="ECO:0000313" key="1">
    <source>
        <dbReference type="EMBL" id="KNF06824.1"/>
    </source>
</evidence>
<gene>
    <name evidence="1" type="ORF">PSTG_00137</name>
</gene>
<comment type="caution">
    <text evidence="1">The sequence shown here is derived from an EMBL/GenBank/DDBJ whole genome shotgun (WGS) entry which is preliminary data.</text>
</comment>
<accession>A0A0L0W5L6</accession>
<dbReference type="EMBL" id="AJIL01000002">
    <property type="protein sequence ID" value="KNF06824.1"/>
    <property type="molecule type" value="Genomic_DNA"/>
</dbReference>